<dbReference type="GO" id="GO:0032039">
    <property type="term" value="C:integrator complex"/>
    <property type="evidence" value="ECO:0007669"/>
    <property type="project" value="InterPro"/>
</dbReference>
<evidence type="ECO:0000256" key="3">
    <source>
        <dbReference type="ARBA" id="ARBA00008565"/>
    </source>
</evidence>
<accession>A0A922LHG0</accession>
<proteinExistence type="inferred from homology"/>
<feature type="domain" description="Integrator complex subunit 7 C-terminal" evidence="8">
    <location>
        <begin position="953"/>
        <end position="1054"/>
    </location>
</feature>
<dbReference type="InterPro" id="IPR033060">
    <property type="entry name" value="INTS7"/>
</dbReference>
<dbReference type="RefSeq" id="XP_035587314.2">
    <property type="nucleotide sequence ID" value="XM_035731305.2"/>
</dbReference>
<evidence type="ECO:0000259" key="9">
    <source>
        <dbReference type="Pfam" id="PF24436"/>
    </source>
</evidence>
<dbReference type="InterPro" id="IPR054519">
    <property type="entry name" value="INTS7_C"/>
</dbReference>
<name>A0A922LHG0_SCHHA</name>
<dbReference type="KEGG" id="shx:MS3_00006164"/>
<evidence type="ECO:0000256" key="7">
    <source>
        <dbReference type="SAM" id="MobiDB-lite"/>
    </source>
</evidence>
<evidence type="ECO:0000259" key="10">
    <source>
        <dbReference type="Pfam" id="PF24437"/>
    </source>
</evidence>
<organism evidence="11 12">
    <name type="scientific">Schistosoma haematobium</name>
    <name type="common">Blood fluke</name>
    <dbReference type="NCBI Taxonomy" id="6185"/>
    <lineage>
        <taxon>Eukaryota</taxon>
        <taxon>Metazoa</taxon>
        <taxon>Spiralia</taxon>
        <taxon>Lophotrochozoa</taxon>
        <taxon>Platyhelminthes</taxon>
        <taxon>Trematoda</taxon>
        <taxon>Digenea</taxon>
        <taxon>Strigeidida</taxon>
        <taxon>Schistosomatoidea</taxon>
        <taxon>Schistosomatidae</taxon>
        <taxon>Schistosoma</taxon>
    </lineage>
</organism>
<dbReference type="PANTHER" id="PTHR13322">
    <property type="entry name" value="C1ORF73 PROTEIN"/>
    <property type="match status" value="1"/>
</dbReference>
<dbReference type="PANTHER" id="PTHR13322:SF2">
    <property type="entry name" value="INTEGRATOR COMPLEX SUBUNIT 7"/>
    <property type="match status" value="1"/>
</dbReference>
<keyword evidence="6" id="KW-0539">Nucleus</keyword>
<evidence type="ECO:0000256" key="5">
    <source>
        <dbReference type="ARBA" id="ARBA00022490"/>
    </source>
</evidence>
<reference evidence="11" key="4">
    <citation type="journal article" date="2022" name="PLoS Pathog.">
        <title>Chromosome-level genome of Schistosoma haematobium underpins genome-wide explorations of molecular variation.</title>
        <authorList>
            <person name="Stroehlein A.J."/>
            <person name="Korhonen P.K."/>
            <person name="Lee V.V."/>
            <person name="Ralph S.A."/>
            <person name="Mentink-Kane M."/>
            <person name="You H."/>
            <person name="McManus D.P."/>
            <person name="Tchuente L.T."/>
            <person name="Stothard J.R."/>
            <person name="Kaur P."/>
            <person name="Dudchenko O."/>
            <person name="Aiden E.L."/>
            <person name="Yang B."/>
            <person name="Yang H."/>
            <person name="Emery A.M."/>
            <person name="Webster B.L."/>
            <person name="Brindley P.J."/>
            <person name="Rollinson D."/>
            <person name="Chang B.C.H."/>
            <person name="Gasser R.B."/>
            <person name="Young N.D."/>
        </authorList>
    </citation>
    <scope>NUCLEOTIDE SEQUENCE</scope>
</reference>
<evidence type="ECO:0000313" key="12">
    <source>
        <dbReference type="Proteomes" id="UP000471633"/>
    </source>
</evidence>
<feature type="domain" description="Integrator complex subunit 7 N-terminal" evidence="9">
    <location>
        <begin position="39"/>
        <end position="631"/>
    </location>
</feature>
<feature type="domain" description="Integrator complex subunit 7 helical bundle" evidence="10">
    <location>
        <begin position="632"/>
        <end position="684"/>
    </location>
</feature>
<protein>
    <recommendedName>
        <fullName evidence="4">Integrator complex subunit 7</fullName>
    </recommendedName>
</protein>
<reference evidence="11" key="3">
    <citation type="submission" date="2021-06" db="EMBL/GenBank/DDBJ databases">
        <title>Chromosome-level genome assembly for S. haematobium.</title>
        <authorList>
            <person name="Stroehlein A.J."/>
        </authorList>
    </citation>
    <scope>NUCLEOTIDE SEQUENCE</scope>
</reference>
<dbReference type="GO" id="GO:0005737">
    <property type="term" value="C:cytoplasm"/>
    <property type="evidence" value="ECO:0007669"/>
    <property type="project" value="UniProtKB-SubCell"/>
</dbReference>
<dbReference type="SUPFAM" id="SSF48371">
    <property type="entry name" value="ARM repeat"/>
    <property type="match status" value="1"/>
</dbReference>
<comment type="subcellular location">
    <subcellularLocation>
        <location evidence="2">Cytoplasm</location>
    </subcellularLocation>
    <subcellularLocation>
        <location evidence="1">Nucleus</location>
    </subcellularLocation>
</comment>
<dbReference type="InterPro" id="IPR056516">
    <property type="entry name" value="INTS7_N"/>
</dbReference>
<comment type="caution">
    <text evidence="11">The sequence shown here is derived from an EMBL/GenBank/DDBJ whole genome shotgun (WGS) entry which is preliminary data.</text>
</comment>
<feature type="compositionally biased region" description="Polar residues" evidence="7">
    <location>
        <begin position="1154"/>
        <end position="1183"/>
    </location>
</feature>
<reference evidence="11" key="2">
    <citation type="journal article" date="2019" name="Gigascience">
        <title>High-quality Schistosoma haematobium genome achieved by single-molecule and long-range sequencing.</title>
        <authorList>
            <person name="Stroehlein A.J."/>
            <person name="Korhonen P.K."/>
            <person name="Chong T.M."/>
            <person name="Lim Y.L."/>
            <person name="Chan K.G."/>
            <person name="Webster B."/>
            <person name="Rollinson D."/>
            <person name="Brindley P.J."/>
            <person name="Gasser R.B."/>
            <person name="Young N.D."/>
        </authorList>
    </citation>
    <scope>NUCLEOTIDE SEQUENCE</scope>
</reference>
<reference evidence="11" key="1">
    <citation type="journal article" date="2012" name="Nat. Genet.">
        <title>Whole-genome sequence of Schistosoma haematobium.</title>
        <authorList>
            <person name="Young N.D."/>
            <person name="Jex A.R."/>
            <person name="Li B."/>
            <person name="Liu S."/>
            <person name="Yang L."/>
            <person name="Xiong Z."/>
            <person name="Li Y."/>
            <person name="Cantacessi C."/>
            <person name="Hall R.S."/>
            <person name="Xu X."/>
            <person name="Chen F."/>
            <person name="Wu X."/>
            <person name="Zerlotini A."/>
            <person name="Oliveira G."/>
            <person name="Hofmann A."/>
            <person name="Zhang G."/>
            <person name="Fang X."/>
            <person name="Kang Y."/>
            <person name="Campbell B.E."/>
            <person name="Loukas A."/>
            <person name="Ranganathan S."/>
            <person name="Rollinson D."/>
            <person name="Rinaldi G."/>
            <person name="Brindley P.J."/>
            <person name="Yang H."/>
            <person name="Wang J."/>
            <person name="Wang J."/>
            <person name="Gasser R.B."/>
        </authorList>
    </citation>
    <scope>NUCLEOTIDE SEQUENCE</scope>
</reference>
<dbReference type="Pfam" id="PF22965">
    <property type="entry name" value="INTS7_C"/>
    <property type="match status" value="1"/>
</dbReference>
<dbReference type="Gene3D" id="1.25.10.10">
    <property type="entry name" value="Leucine-rich Repeat Variant"/>
    <property type="match status" value="1"/>
</dbReference>
<dbReference type="InterPro" id="IPR011989">
    <property type="entry name" value="ARM-like"/>
</dbReference>
<evidence type="ECO:0000256" key="6">
    <source>
        <dbReference type="ARBA" id="ARBA00023242"/>
    </source>
</evidence>
<evidence type="ECO:0000256" key="2">
    <source>
        <dbReference type="ARBA" id="ARBA00004496"/>
    </source>
</evidence>
<dbReference type="Pfam" id="PF24437">
    <property type="entry name" value="INTS7_HB"/>
    <property type="match status" value="1"/>
</dbReference>
<evidence type="ECO:0000313" key="11">
    <source>
        <dbReference type="EMBL" id="KAH9584632.1"/>
    </source>
</evidence>
<dbReference type="GeneID" id="24595282"/>
<evidence type="ECO:0000256" key="4">
    <source>
        <dbReference type="ARBA" id="ARBA00015336"/>
    </source>
</evidence>
<dbReference type="CTD" id="24595282"/>
<dbReference type="GO" id="GO:0034472">
    <property type="term" value="P:snRNA 3'-end processing"/>
    <property type="evidence" value="ECO:0007669"/>
    <property type="project" value="TreeGrafter"/>
</dbReference>
<dbReference type="EMBL" id="AMPZ03000004">
    <property type="protein sequence ID" value="KAH9584632.1"/>
    <property type="molecule type" value="Genomic_DNA"/>
</dbReference>
<dbReference type="Pfam" id="PF24436">
    <property type="entry name" value="INTS7_N"/>
    <property type="match status" value="1"/>
</dbReference>
<sequence>MTFNSQGPSESDLGKDANVLIMELNKGFYYVGVLHIFLGFQSTNLGIQCKTIAQFPSVLEKYPFPVVINSILLKITQIFCDGNNYLRLCILRACTECRAHFKKLTVCEDIIRKLLPFTESNDPTVRALTLRLFGILNEITRDHLGVHHAILKQIESHYEVESDAAVWACHTVAPISSVFAASLCPILCKILNNLSVDMDTKLKLLYLGKHMHHNSVVAEEIRHCLTAMLETYNTTDFVTGILDTLTVLETRAPLHVHVQINLLIKRLSIEQRPQLRQSVLWNLLTLAENVSHHFEKSHILELSSLYHSENCSKMDKALVLQVFYCLTTSFHSVEFLTLPSGKESNSLSHYTPVDCIKSALKDSSSAYLLVHPIQLACKLTILKGESDQLKYTDDENCEIYIDDDNIGFEFKPGQLIQLLFHHFNNPINEEAEGTISKRKALWYLYDSQIPVDDLKRIYNLLVEFFSTFPSYASQLHKMNFLEGIKLDGAISTGLLCQFLCTMHAKLSQFLFLNPSITTVDSDIKSVQLNYSNVLSKLTNSIHENGLSSSTSTQDCVTSVLATVGLVFQLTGGSPLTQREQTILMHSVAKCLGEKISNGGSNTSTGSIGSSGYRLSPWIVYQLARQGNRYGQHEFAGKLYEKLSSLAITEKSYFWLTALSEFSQMEFKLINLTRNLETDVQQTMSTSNIPIDQSTQPTVFTKTSWIAKLILGLRTASEEACKLQTTIMCVGGSDGRWFQAKYIQIRSLLLINLSNLCSTAYHALRIKRWSGSIFMNPSCRNDSSQFQTAQCVSTNNNNDDSNNINMNTSSNLVWLSSCVESWNNLSQEISNLRVQCLDADLQTHRHLEAITQLVEFFNELLSLIDGSSYSLKSSCIEEYFSSRHDSSSFHTYESDPYGKIVPVLRALIKEYFPNTNNNTPSIREWLPIIIFKVVQLATHWPRFFFQRLQTTTVRLVLLPKAGSHPDDVLTISNDICHMIQVMGVVQQRSRLTKQTLLRRITAVQIIINVNEICPETIKTNQFTKLNCIFSTKKTAQLKGDYFHCEFCIRFPQSELNNNTPFSSSVENVMMTAVGTRQNDRIFCIHAHPILIDDLGSYWDLSANAGASDESVLVRVESLPLGALSTHTLNPSDQQQHHHQRLDSQEMNENLQTIGSHQPTSSILTTDTSSHSFHQKPNFSKSKIVSRSLDGWKSPPKNRSKKITSHLKSSQ</sequence>
<dbReference type="Proteomes" id="UP000471633">
    <property type="component" value="Unassembled WGS sequence"/>
</dbReference>
<feature type="region of interest" description="Disordered" evidence="7">
    <location>
        <begin position="1154"/>
        <end position="1209"/>
    </location>
</feature>
<evidence type="ECO:0000256" key="1">
    <source>
        <dbReference type="ARBA" id="ARBA00004123"/>
    </source>
</evidence>
<keyword evidence="12" id="KW-1185">Reference proteome</keyword>
<dbReference type="InterPro" id="IPR056517">
    <property type="entry name" value="INTS7_HB"/>
</dbReference>
<dbReference type="AlphaFoldDB" id="A0A922LHG0"/>
<gene>
    <name evidence="11" type="primary">INTS7_1</name>
    <name evidence="11" type="ORF">MS3_00006164</name>
</gene>
<evidence type="ECO:0000259" key="8">
    <source>
        <dbReference type="Pfam" id="PF22965"/>
    </source>
</evidence>
<feature type="compositionally biased region" description="Basic residues" evidence="7">
    <location>
        <begin position="1194"/>
        <end position="1203"/>
    </location>
</feature>
<keyword evidence="5" id="KW-0963">Cytoplasm</keyword>
<comment type="similarity">
    <text evidence="3">Belongs to the Integrator subunit 7 family.</text>
</comment>
<dbReference type="InterPro" id="IPR016024">
    <property type="entry name" value="ARM-type_fold"/>
</dbReference>